<dbReference type="InParanoid" id="A0A371RKE9"/>
<dbReference type="OrthoDB" id="7206814at2"/>
<evidence type="ECO:0000313" key="2">
    <source>
        <dbReference type="Proteomes" id="UP000264589"/>
    </source>
</evidence>
<evidence type="ECO:0000313" key="1">
    <source>
        <dbReference type="EMBL" id="RFB05933.1"/>
    </source>
</evidence>
<organism evidence="1 2">
    <name type="scientific">Parvularcula marina</name>
    <dbReference type="NCBI Taxonomy" id="2292771"/>
    <lineage>
        <taxon>Bacteria</taxon>
        <taxon>Pseudomonadati</taxon>
        <taxon>Pseudomonadota</taxon>
        <taxon>Alphaproteobacteria</taxon>
        <taxon>Parvularculales</taxon>
        <taxon>Parvularculaceae</taxon>
        <taxon>Parvularcula</taxon>
    </lineage>
</organism>
<dbReference type="RefSeq" id="WP_116392565.1">
    <property type="nucleotide sequence ID" value="NZ_QUQO01000001.1"/>
</dbReference>
<accession>A0A371RKE9</accession>
<dbReference type="EMBL" id="QUQO01000001">
    <property type="protein sequence ID" value="RFB05933.1"/>
    <property type="molecule type" value="Genomic_DNA"/>
</dbReference>
<gene>
    <name evidence="1" type="ORF">DX908_12050</name>
</gene>
<protein>
    <submittedName>
        <fullName evidence="1">Gene transfer agent family protein</fullName>
    </submittedName>
</protein>
<reference evidence="1 2" key="1">
    <citation type="submission" date="2018-08" db="EMBL/GenBank/DDBJ databases">
        <title>Parvularcula sp. SM1705, isolated from surface water of the South Sea China.</title>
        <authorList>
            <person name="Sun L."/>
        </authorList>
    </citation>
    <scope>NUCLEOTIDE SEQUENCE [LARGE SCALE GENOMIC DNA]</scope>
    <source>
        <strain evidence="1 2">SM1705</strain>
    </source>
</reference>
<name>A0A371RKE9_9PROT</name>
<dbReference type="Proteomes" id="UP000264589">
    <property type="component" value="Unassembled WGS sequence"/>
</dbReference>
<proteinExistence type="predicted"/>
<dbReference type="Pfam" id="PF11836">
    <property type="entry name" value="Phage_TAC_11"/>
    <property type="match status" value="1"/>
</dbReference>
<sequence>MSAAAPPALTIDGEPVPVRLTLGALAEIEDALGADTLSDLARMLANPSVRQILLILPVLIRAAGGTAAVPRISEGTVHLGEAMRVMAHLFRDLMAGEVPGKPKPPGPDGAPG</sequence>
<dbReference type="InterPro" id="IPR021791">
    <property type="entry name" value="Phage_TAC_11"/>
</dbReference>
<keyword evidence="2" id="KW-1185">Reference proteome</keyword>
<comment type="caution">
    <text evidence="1">The sequence shown here is derived from an EMBL/GenBank/DDBJ whole genome shotgun (WGS) entry which is preliminary data.</text>
</comment>
<dbReference type="AlphaFoldDB" id="A0A371RKE9"/>